<dbReference type="AlphaFoldDB" id="A0A554LBQ9"/>
<sequence length="234" mass="26094">MRYILPKKGGTKSRVGSAPLMQKDIEARGDRVEGSILRRTENILVLGTTRALRPLFSCRPKGRLREGRDLPKTPDADVLERLGFDKPCLFNGRRPRSISEGVWEASRRLSQSFGEWLGKELAAARNGVAVGLKLGDMVLVVDLGDDPETVITVGGTMGHQRFQHRCRKAGHGERVPTRQEVIELALKPCCVKGEPPTKVGCLSRLTRKYRPGWKVRTDPPRSGREEVVVVYEMS</sequence>
<evidence type="ECO:0000313" key="2">
    <source>
        <dbReference type="Proteomes" id="UP000318296"/>
    </source>
</evidence>
<reference evidence="1 2" key="1">
    <citation type="submission" date="2017-07" db="EMBL/GenBank/DDBJ databases">
        <title>Mechanisms for carbon and nitrogen cycling indicate functional differentiation within the Candidate Phyla Radiation.</title>
        <authorList>
            <person name="Danczak R.E."/>
            <person name="Johnston M.D."/>
            <person name="Kenah C."/>
            <person name="Slattery M."/>
            <person name="Wrighton K.C."/>
            <person name="Wilkins M.J."/>
        </authorList>
    </citation>
    <scope>NUCLEOTIDE SEQUENCE [LARGE SCALE GENOMIC DNA]</scope>
    <source>
        <strain evidence="1">Licking1014_96</strain>
    </source>
</reference>
<organism evidence="1 2">
    <name type="scientific">Candidatus Berkelbacteria bacterium Licking1014_96</name>
    <dbReference type="NCBI Taxonomy" id="2017149"/>
    <lineage>
        <taxon>Bacteria</taxon>
        <taxon>Candidatus Berkelbacteria</taxon>
    </lineage>
</organism>
<dbReference type="Proteomes" id="UP000318296">
    <property type="component" value="Unassembled WGS sequence"/>
</dbReference>
<dbReference type="EMBL" id="VMGH01000085">
    <property type="protein sequence ID" value="TSC90313.1"/>
    <property type="molecule type" value="Genomic_DNA"/>
</dbReference>
<accession>A0A554LBQ9</accession>
<comment type="caution">
    <text evidence="1">The sequence shown here is derived from an EMBL/GenBank/DDBJ whole genome shotgun (WGS) entry which is preliminary data.</text>
</comment>
<evidence type="ECO:0000313" key="1">
    <source>
        <dbReference type="EMBL" id="TSC90313.1"/>
    </source>
</evidence>
<name>A0A554LBQ9_9BACT</name>
<proteinExistence type="predicted"/>
<protein>
    <submittedName>
        <fullName evidence="1">Uncharacterized protein</fullName>
    </submittedName>
</protein>
<gene>
    <name evidence="1" type="ORF">CEN92_480</name>
</gene>